<evidence type="ECO:0000256" key="8">
    <source>
        <dbReference type="ARBA" id="ARBA00023136"/>
    </source>
</evidence>
<protein>
    <submittedName>
        <fullName evidence="16">Outer membrane receptor for ferrienterochelin and colicins</fullName>
    </submittedName>
</protein>
<feature type="signal peptide" evidence="13">
    <location>
        <begin position="1"/>
        <end position="25"/>
    </location>
</feature>
<dbReference type="AlphaFoldDB" id="A0A1I1LXS8"/>
<dbReference type="GO" id="GO:0044718">
    <property type="term" value="P:siderophore transmembrane transport"/>
    <property type="evidence" value="ECO:0007669"/>
    <property type="project" value="TreeGrafter"/>
</dbReference>
<evidence type="ECO:0000256" key="2">
    <source>
        <dbReference type="ARBA" id="ARBA00008143"/>
    </source>
</evidence>
<comment type="subcellular location">
    <subcellularLocation>
        <location evidence="1 11">Cell outer membrane</location>
        <topology evidence="1 11">Multi-pass membrane protein</topology>
    </subcellularLocation>
</comment>
<evidence type="ECO:0000313" key="16">
    <source>
        <dbReference type="EMBL" id="SFC77921.1"/>
    </source>
</evidence>
<keyword evidence="4 11" id="KW-1134">Transmembrane beta strand</keyword>
<dbReference type="GO" id="GO:0009279">
    <property type="term" value="C:cell outer membrane"/>
    <property type="evidence" value="ECO:0007669"/>
    <property type="project" value="UniProtKB-SubCell"/>
</dbReference>
<evidence type="ECO:0000256" key="1">
    <source>
        <dbReference type="ARBA" id="ARBA00004571"/>
    </source>
</evidence>
<dbReference type="InterPro" id="IPR039426">
    <property type="entry name" value="TonB-dep_rcpt-like"/>
</dbReference>
<organism evidence="16 17">
    <name type="scientific">Pseudoalteromonas denitrificans DSM 6059</name>
    <dbReference type="NCBI Taxonomy" id="1123010"/>
    <lineage>
        <taxon>Bacteria</taxon>
        <taxon>Pseudomonadati</taxon>
        <taxon>Pseudomonadota</taxon>
        <taxon>Gammaproteobacteria</taxon>
        <taxon>Alteromonadales</taxon>
        <taxon>Pseudoalteromonadaceae</taxon>
        <taxon>Pseudoalteromonas</taxon>
    </lineage>
</organism>
<evidence type="ECO:0000256" key="13">
    <source>
        <dbReference type="SAM" id="SignalP"/>
    </source>
</evidence>
<evidence type="ECO:0000256" key="3">
    <source>
        <dbReference type="ARBA" id="ARBA00022448"/>
    </source>
</evidence>
<comment type="similarity">
    <text evidence="2">Belongs to the TonB-dependent receptor family. Hemoglobin/haptoglobin binding protein subfamily.</text>
</comment>
<dbReference type="Proteomes" id="UP000198862">
    <property type="component" value="Unassembled WGS sequence"/>
</dbReference>
<dbReference type="InterPro" id="IPR037066">
    <property type="entry name" value="Plug_dom_sf"/>
</dbReference>
<evidence type="ECO:0000256" key="12">
    <source>
        <dbReference type="RuleBase" id="RU003357"/>
    </source>
</evidence>
<evidence type="ECO:0000256" key="9">
    <source>
        <dbReference type="ARBA" id="ARBA00023170"/>
    </source>
</evidence>
<reference evidence="16 17" key="1">
    <citation type="submission" date="2016-10" db="EMBL/GenBank/DDBJ databases">
        <authorList>
            <person name="de Groot N.N."/>
        </authorList>
    </citation>
    <scope>NUCLEOTIDE SEQUENCE [LARGE SCALE GENOMIC DNA]</scope>
    <source>
        <strain evidence="16 17">DSM 6059</strain>
    </source>
</reference>
<evidence type="ECO:0000259" key="14">
    <source>
        <dbReference type="Pfam" id="PF00593"/>
    </source>
</evidence>
<dbReference type="InterPro" id="IPR012910">
    <property type="entry name" value="Plug_dom"/>
</dbReference>
<evidence type="ECO:0000313" key="17">
    <source>
        <dbReference type="Proteomes" id="UP000198862"/>
    </source>
</evidence>
<feature type="domain" description="TonB-dependent receptor plug" evidence="15">
    <location>
        <begin position="55"/>
        <end position="162"/>
    </location>
</feature>
<accession>A0A1I1LXS8</accession>
<dbReference type="PANTHER" id="PTHR30069:SF29">
    <property type="entry name" value="HEMOGLOBIN AND HEMOGLOBIN-HAPTOGLOBIN-BINDING PROTEIN 1-RELATED"/>
    <property type="match status" value="1"/>
</dbReference>
<proteinExistence type="inferred from homology"/>
<keyword evidence="8 11" id="KW-0472">Membrane</keyword>
<name>A0A1I1LXS8_9GAMM</name>
<feature type="domain" description="TonB-dependent receptor-like beta-barrel" evidence="14">
    <location>
        <begin position="224"/>
        <end position="616"/>
    </location>
</feature>
<evidence type="ECO:0000256" key="11">
    <source>
        <dbReference type="PROSITE-ProRule" id="PRU01360"/>
    </source>
</evidence>
<dbReference type="InterPro" id="IPR036942">
    <property type="entry name" value="Beta-barrel_TonB_sf"/>
</dbReference>
<keyword evidence="5 11" id="KW-0812">Transmembrane</keyword>
<keyword evidence="7 12" id="KW-0798">TonB box</keyword>
<dbReference type="SUPFAM" id="SSF56935">
    <property type="entry name" value="Porins"/>
    <property type="match status" value="1"/>
</dbReference>
<dbReference type="PANTHER" id="PTHR30069">
    <property type="entry name" value="TONB-DEPENDENT OUTER MEMBRANE RECEPTOR"/>
    <property type="match status" value="1"/>
</dbReference>
<keyword evidence="9 16" id="KW-0675">Receptor</keyword>
<keyword evidence="10 11" id="KW-0998">Cell outer membrane</keyword>
<keyword evidence="17" id="KW-1185">Reference proteome</keyword>
<dbReference type="EMBL" id="FOLO01000018">
    <property type="protein sequence ID" value="SFC77921.1"/>
    <property type="molecule type" value="Genomic_DNA"/>
</dbReference>
<keyword evidence="3 11" id="KW-0813">Transport</keyword>
<dbReference type="STRING" id="1123010.SAMN02745724_02515"/>
<dbReference type="GO" id="GO:0015344">
    <property type="term" value="F:siderophore uptake transmembrane transporter activity"/>
    <property type="evidence" value="ECO:0007669"/>
    <property type="project" value="TreeGrafter"/>
</dbReference>
<dbReference type="RefSeq" id="WP_091984285.1">
    <property type="nucleotide sequence ID" value="NZ_FOLO01000018.1"/>
</dbReference>
<evidence type="ECO:0000256" key="10">
    <source>
        <dbReference type="ARBA" id="ARBA00023237"/>
    </source>
</evidence>
<dbReference type="Pfam" id="PF00593">
    <property type="entry name" value="TonB_dep_Rec_b-barrel"/>
    <property type="match status" value="1"/>
</dbReference>
<gene>
    <name evidence="16" type="ORF">SAMN02745724_02515</name>
</gene>
<evidence type="ECO:0000259" key="15">
    <source>
        <dbReference type="Pfam" id="PF07715"/>
    </source>
</evidence>
<dbReference type="InterPro" id="IPR000531">
    <property type="entry name" value="Beta-barrel_TonB"/>
</dbReference>
<evidence type="ECO:0000256" key="6">
    <source>
        <dbReference type="ARBA" id="ARBA00022729"/>
    </source>
</evidence>
<evidence type="ECO:0000256" key="7">
    <source>
        <dbReference type="ARBA" id="ARBA00023077"/>
    </source>
</evidence>
<dbReference type="OrthoDB" id="9764669at2"/>
<evidence type="ECO:0000256" key="5">
    <source>
        <dbReference type="ARBA" id="ARBA00022692"/>
    </source>
</evidence>
<sequence>MCIKRKAIKVSWYLVYVLFSFAVCASDSEDDLFMMDLEELINVQITSASLTSNSQRFSPSTISYISSKALKKRGVRTLSQALSFLPGTDIQKRRNGRDMVWFRGIPSGRNTKIMLLVDGVPYREPVFGGWSPDEEVPLNNIHHIEVIRGPGSALYGGNAYSGLISIFTNDKAPDKTEIKLTAGLFDTHSLRLNTGYELDKGSLIFSGEMFKTQGHKMSRDRKGNETDHKNNVFSYNSHFKINWQNFKASINTNHYNTEYPLYSIKQTKPQDYKIFSANLEHKVQLDKIDWLNKIYTYQVDRQMNRRRWDDKGELFFQATSFLNTRLFGATSRMNYKGHNQNILVGLSAESSIVAEYAEIINLNNYQKTHVLQSVLDKNGDNSPETKNFAIFVQDELFLLNNNLRPTFSLRYDKYEAFDAELSPRVGLVYAIGNRWTAKALWGKAFRPPSNLQQYEVRSDGNSPGSSDIEPEKIISKELDISYRINQSHNMNIRYFHNTLSNFIQSINAEPYANSEFSKSSSGFELEYIANLDMQIFDSEHMQLRINSTYLNSNEPSVSPVNNSIQGIIDFNFSSFTFSINHNGRRNTSKTYHTRVGDNEYKAINNKNSYVTFDLNVWIKKPLDLPIDIELSALNIFNTQYYNPTYAPDSYYDVTRAPRFFSIGIQYSF</sequence>
<dbReference type="Gene3D" id="2.170.130.10">
    <property type="entry name" value="TonB-dependent receptor, plug domain"/>
    <property type="match status" value="1"/>
</dbReference>
<dbReference type="Pfam" id="PF07715">
    <property type="entry name" value="Plug"/>
    <property type="match status" value="1"/>
</dbReference>
<evidence type="ECO:0000256" key="4">
    <source>
        <dbReference type="ARBA" id="ARBA00022452"/>
    </source>
</evidence>
<feature type="chain" id="PRO_5011623690" evidence="13">
    <location>
        <begin position="26"/>
        <end position="668"/>
    </location>
</feature>
<dbReference type="PROSITE" id="PS52016">
    <property type="entry name" value="TONB_DEPENDENT_REC_3"/>
    <property type="match status" value="1"/>
</dbReference>
<dbReference type="Gene3D" id="2.40.170.20">
    <property type="entry name" value="TonB-dependent receptor, beta-barrel domain"/>
    <property type="match status" value="1"/>
</dbReference>
<keyword evidence="6 13" id="KW-0732">Signal</keyword>